<dbReference type="SUPFAM" id="SSF53474">
    <property type="entry name" value="alpha/beta-Hydrolases"/>
    <property type="match status" value="1"/>
</dbReference>
<sequence length="344" mass="36892">MHTIELKLDVTSAVELPGRTEIAVTVTLPDAAHLGMNPIVCFAKPGGGYARGYYTLDLPGPGTGMSQAAWHASRGWIFVALDPLGVGDSTFEGSQMLNYNSTQVTAAANEAERQVMTLLQEGTLISGFPVVSDPVVIGMGQSAGGCYTIAQQGRFHAYDGIAILGYSPFQTVVPARPGRPPLHGSWIPRDYSLTAGVVTNAAMLAGLPAKMGTPEAYEDMAWAFHWDDMDADVVRADIEDSPARHGNLPQWASATSPGMIGYALGPGNFAAEAASITAPVLVAMGERDVVADPRGEIRSYLSSSSVDFYVCPRMAHMHNFASTRQLFWARIDIWAQWVRIFKLG</sequence>
<dbReference type="EMBL" id="CAEZVB010000133">
    <property type="protein sequence ID" value="CAB4632896.1"/>
    <property type="molecule type" value="Genomic_DNA"/>
</dbReference>
<proteinExistence type="predicted"/>
<dbReference type="AlphaFoldDB" id="A0A6J6J7N5"/>
<accession>A0A6J6J7N5</accession>
<name>A0A6J6J7N5_9ZZZZ</name>
<dbReference type="InterPro" id="IPR029058">
    <property type="entry name" value="AB_hydrolase_fold"/>
</dbReference>
<evidence type="ECO:0000313" key="1">
    <source>
        <dbReference type="EMBL" id="CAB4632896.1"/>
    </source>
</evidence>
<reference evidence="1" key="1">
    <citation type="submission" date="2020-05" db="EMBL/GenBank/DDBJ databases">
        <authorList>
            <person name="Chiriac C."/>
            <person name="Salcher M."/>
            <person name="Ghai R."/>
            <person name="Kavagutti S V."/>
        </authorList>
    </citation>
    <scope>NUCLEOTIDE SEQUENCE</scope>
</reference>
<organism evidence="1">
    <name type="scientific">freshwater metagenome</name>
    <dbReference type="NCBI Taxonomy" id="449393"/>
    <lineage>
        <taxon>unclassified sequences</taxon>
        <taxon>metagenomes</taxon>
        <taxon>ecological metagenomes</taxon>
    </lineage>
</organism>
<dbReference type="Gene3D" id="3.40.50.1820">
    <property type="entry name" value="alpha/beta hydrolase"/>
    <property type="match status" value="1"/>
</dbReference>
<protein>
    <submittedName>
        <fullName evidence="1">Unannotated protein</fullName>
    </submittedName>
</protein>
<gene>
    <name evidence="1" type="ORF">UFOPK1908_01581</name>
</gene>